<feature type="compositionally biased region" description="Polar residues" evidence="1">
    <location>
        <begin position="81"/>
        <end position="96"/>
    </location>
</feature>
<evidence type="ECO:0000313" key="2">
    <source>
        <dbReference type="EMBL" id="KAK6974466.1"/>
    </source>
</evidence>
<name>A0AAV9Z8N1_9AGAR</name>
<comment type="caution">
    <text evidence="2">The sequence shown here is derived from an EMBL/GenBank/DDBJ whole genome shotgun (WGS) entry which is preliminary data.</text>
</comment>
<evidence type="ECO:0000313" key="3">
    <source>
        <dbReference type="Proteomes" id="UP001362999"/>
    </source>
</evidence>
<protein>
    <submittedName>
        <fullName evidence="2">Uncharacterized protein</fullName>
    </submittedName>
</protein>
<evidence type="ECO:0000256" key="1">
    <source>
        <dbReference type="SAM" id="MobiDB-lite"/>
    </source>
</evidence>
<dbReference type="Proteomes" id="UP001362999">
    <property type="component" value="Unassembled WGS sequence"/>
</dbReference>
<sequence length="190" mass="20419">MPVITCTQCPALVKPRILTATNAIHPEADRDTVTSILHKARAEHEPAATSGSGSSLLSQAKRESLGGMRAMRAEKQKIDQGHQQVSKGASKSSARSTRPRSKTVDEPASNATFMVDGVILLTAGLVEDGNTFGLPDDSIPNKAEIQTLVNRGVAYYKPNGRGIPISPMRYFEEAGDIKFTDDEGNSVRLE</sequence>
<proteinExistence type="predicted"/>
<reference evidence="2 3" key="1">
    <citation type="journal article" date="2024" name="J Genomics">
        <title>Draft genome sequencing and assembly of Favolaschia claudopus CIRM-BRFM 2984 isolated from oak limbs.</title>
        <authorList>
            <person name="Navarro D."/>
            <person name="Drula E."/>
            <person name="Chaduli D."/>
            <person name="Cazenave R."/>
            <person name="Ahrendt S."/>
            <person name="Wang J."/>
            <person name="Lipzen A."/>
            <person name="Daum C."/>
            <person name="Barry K."/>
            <person name="Grigoriev I.V."/>
            <person name="Favel A."/>
            <person name="Rosso M.N."/>
            <person name="Martin F."/>
        </authorList>
    </citation>
    <scope>NUCLEOTIDE SEQUENCE [LARGE SCALE GENOMIC DNA]</scope>
    <source>
        <strain evidence="2 3">CIRM-BRFM 2984</strain>
    </source>
</reference>
<gene>
    <name evidence="2" type="ORF">R3P38DRAFT_3239563</name>
</gene>
<keyword evidence="3" id="KW-1185">Reference proteome</keyword>
<dbReference type="EMBL" id="JAWWNJ010000184">
    <property type="protein sequence ID" value="KAK6974466.1"/>
    <property type="molecule type" value="Genomic_DNA"/>
</dbReference>
<dbReference type="AlphaFoldDB" id="A0AAV9Z8N1"/>
<organism evidence="2 3">
    <name type="scientific">Favolaschia claudopus</name>
    <dbReference type="NCBI Taxonomy" id="2862362"/>
    <lineage>
        <taxon>Eukaryota</taxon>
        <taxon>Fungi</taxon>
        <taxon>Dikarya</taxon>
        <taxon>Basidiomycota</taxon>
        <taxon>Agaricomycotina</taxon>
        <taxon>Agaricomycetes</taxon>
        <taxon>Agaricomycetidae</taxon>
        <taxon>Agaricales</taxon>
        <taxon>Marasmiineae</taxon>
        <taxon>Mycenaceae</taxon>
        <taxon>Favolaschia</taxon>
    </lineage>
</organism>
<feature type="region of interest" description="Disordered" evidence="1">
    <location>
        <begin position="74"/>
        <end position="109"/>
    </location>
</feature>
<accession>A0AAV9Z8N1</accession>